<dbReference type="EMBL" id="JAGIZQ010000003">
    <property type="protein sequence ID" value="KAH6636208.1"/>
    <property type="molecule type" value="Genomic_DNA"/>
</dbReference>
<protein>
    <submittedName>
        <fullName evidence="1">Uncharacterized protein</fullName>
    </submittedName>
</protein>
<sequence>FTNPESVHTINQDLNQTSPPKYEMRRIPGKGMGLIATAPIPRGEQIMANTASLMIDYRAFNELTREQYTSLQSDAVAHLPPNHAALILALSPDAATTPNTTTTTPPRAALIDAITTTNSFDIDPLPTDPDQHHSLFVLFPTIARMNHDCRPNAEYRYSARHLAQFVVAARAIAAGEEITLSYINPVMVRAKRVGRLKRNWGFEEADRRVERIGEVRRELEVWPEEGELRGRSGRAGTGLGELLVGLYEMEGLWGGMHEAYAMAALEYSGVGDAARAERFARLGLEWGLPMLGEEDEEVEELRALAEDPEGHWSWRRRLQPDSTMAETPKPDPTKAIEAIREARPPATDRFTYLTIIETNLCPEVLPTLNEVLQDPGLTQEIGWDLVFNLVSLPGAEACLETVARLGNPREVILKVLETLELLESEEIEDEEAEEEQRKPKPTVSSTDKFITLLGMLAILHKRIQTKYPSRFLAQTLLTVYRTYRPNQEMTASVLNLVHSLSGQRRPPLPSRKSSVNVANPDQTGDASKNAPDPEADRDDREDPDETDLQQKLLLSFATCILEAYANGNEMAWAARLLEFYNPEKIVPGRRTLMAAFREEQELLSRDSIVGKLVALIGDLGLDSCSKAFIHQVCDGPMHSEPLEEPDLSSPDKIALSTGGCVCLVAYWAFSSTVFDASHPQPEMHVFPEHFAVLDKFLQDDAHSQIQNSVGTIEALITIGLWLESNNLVSTNPSSPLANPTASPEDPTSDFMRYIHLTTLIALYHPSIQVRNAASVLAGLVLHANPEDDDRLKILEDLLENCMFATLKARAVAWLREELLEAAKQQQEQQQKQKEETPQKQQPTNLFATPQALETVQYVVFPPLASLLDLPTLGLVEYLTANAPFLMQAVNFALFLWGTASSPTSSTSAEGETAGSESRWKHVLPANMEATVRERWLEPLREVVERVQRERESGELEREGQKKKKPRQKKDDEDSRFRRFHFSNEHYHTRGKVSKRDGRLAISLSDMSNTGYLAKALGTAARKMAPLTKLAEEAAKKAEGEGDEKGEGKEGEKTTKPQASTAAKPAPPSTTTTPPPAHPRPPRLNIVIMVIGSRGDAQPFLQIARLLHTQHGHRVRIATHPAFRSFVADDCPGVEFFSVGGDPAELMSFMVKNPGMIPTLETVRAGDVGRRRASMASMFKGFWRACINATDEEVDVGNVRMMGERDPFVADAIIANPPSFAHIHCAEALGIPVHLMFTFPYTPTQAFPHPLASVKRSNVDPGYTNWISYPLVEMMVWQGLGDLVNEFRVGTLGLDPVSTLWAPGTAYRLHVPFTYLWSPGLIPKPADWGDEVEVAGFVFLDLASSFDPPKDLVKFLEESDEPPVYIGFGSIVVDDADRFTNMIFEAVEKAGVRALVSKGWGGLGGDSLDVPDGVFMLDNTPHDWLFPRVQACVIHGGAGTTAIALKCGKPTMMVPFFGDQHFWGSMVASAGAGPEPVPYKHLTADKLAEGIKYCLTDDARKAAEKIAKDIAEEGDGAENACRAFHRGLVLHGTRSMRCSILPDRVAVWQMKGTGLRLSAVAAEMLVEKGLLSWKKLHLLRHNEWNDFEGPGEPLTGAAGSLMSSVGNVFGGVGKVPYRIGKGAKKRKEKKKQKKERREDVPHIETTTTHAMSRQRTASTTGTGPVEDAARQVGRGAVKSASALARTPVDLIQSLAQGFHNAPRLYGDDTVRRPTRVTGIKSGLRAARREFGYGIYDGWTGVVRLPVRGARDDGLRGFVPGLGMGLTGFVLKNIAAIIGPVGYTLKGVVKQAERRRQPIKYIRRARVVQGKREGGLLSEEERKKKAEEVVAGWRLMRELWEVMKRAERKGEKGFRGRFSGNAKRLRKNPEWEAVFENVDTAQRAMDGLKRGDGLDSVLGKKTIAAVDSSPVPPKEVNDNDNGNDDGNDNGSSTLADKDAPSSPHDSGHGIPVEEVSAKPAPSKEGTEDENPFAATTPAIAENKAENRQTMAAMEIQAST</sequence>
<evidence type="ECO:0000313" key="1">
    <source>
        <dbReference type="EMBL" id="KAH6636208.1"/>
    </source>
</evidence>
<comment type="caution">
    <text evidence="1">The sequence shown here is derived from an EMBL/GenBank/DDBJ whole genome shotgun (WGS) entry which is preliminary data.</text>
</comment>
<organism evidence="1 2">
    <name type="scientific">Chaetomium tenue</name>
    <dbReference type="NCBI Taxonomy" id="1854479"/>
    <lineage>
        <taxon>Eukaryota</taxon>
        <taxon>Fungi</taxon>
        <taxon>Dikarya</taxon>
        <taxon>Ascomycota</taxon>
        <taxon>Pezizomycotina</taxon>
        <taxon>Sordariomycetes</taxon>
        <taxon>Sordariomycetidae</taxon>
        <taxon>Sordariales</taxon>
        <taxon>Chaetomiaceae</taxon>
        <taxon>Chaetomium</taxon>
    </lineage>
</organism>
<feature type="non-terminal residue" evidence="1">
    <location>
        <position position="1"/>
    </location>
</feature>
<keyword evidence="2" id="KW-1185">Reference proteome</keyword>
<reference evidence="1 2" key="1">
    <citation type="journal article" date="2021" name="Nat. Commun.">
        <title>Genetic determinants of endophytism in the Arabidopsis root mycobiome.</title>
        <authorList>
            <person name="Mesny F."/>
            <person name="Miyauchi S."/>
            <person name="Thiergart T."/>
            <person name="Pickel B."/>
            <person name="Atanasova L."/>
            <person name="Karlsson M."/>
            <person name="Huettel B."/>
            <person name="Barry K.W."/>
            <person name="Haridas S."/>
            <person name="Chen C."/>
            <person name="Bauer D."/>
            <person name="Andreopoulos W."/>
            <person name="Pangilinan J."/>
            <person name="LaButti K."/>
            <person name="Riley R."/>
            <person name="Lipzen A."/>
            <person name="Clum A."/>
            <person name="Drula E."/>
            <person name="Henrissat B."/>
            <person name="Kohler A."/>
            <person name="Grigoriev I.V."/>
            <person name="Martin F.M."/>
            <person name="Hacquard S."/>
        </authorList>
    </citation>
    <scope>NUCLEOTIDE SEQUENCE [LARGE SCALE GENOMIC DNA]</scope>
    <source>
        <strain evidence="1 2">MPI-SDFR-AT-0079</strain>
    </source>
</reference>
<dbReference type="Proteomes" id="UP000724584">
    <property type="component" value="Unassembled WGS sequence"/>
</dbReference>
<name>A0ACB7PD51_9PEZI</name>
<evidence type="ECO:0000313" key="2">
    <source>
        <dbReference type="Proteomes" id="UP000724584"/>
    </source>
</evidence>
<proteinExistence type="predicted"/>
<accession>A0ACB7PD51</accession>
<gene>
    <name evidence="1" type="ORF">F5144DRAFT_487476</name>
</gene>